<dbReference type="Gene3D" id="3.40.50.300">
    <property type="entry name" value="P-loop containing nucleotide triphosphate hydrolases"/>
    <property type="match status" value="1"/>
</dbReference>
<proteinExistence type="predicted"/>
<evidence type="ECO:0008006" key="2">
    <source>
        <dbReference type="Google" id="ProtNLM"/>
    </source>
</evidence>
<dbReference type="SUPFAM" id="SSF52540">
    <property type="entry name" value="P-loop containing nucleoside triphosphate hydrolases"/>
    <property type="match status" value="1"/>
</dbReference>
<reference evidence="1" key="1">
    <citation type="journal article" date="2020" name="Nature">
        <title>Giant virus diversity and host interactions through global metagenomics.</title>
        <authorList>
            <person name="Schulz F."/>
            <person name="Roux S."/>
            <person name="Paez-Espino D."/>
            <person name="Jungbluth S."/>
            <person name="Walsh D.A."/>
            <person name="Denef V.J."/>
            <person name="McMahon K.D."/>
            <person name="Konstantinidis K.T."/>
            <person name="Eloe-Fadrosh E.A."/>
            <person name="Kyrpides N.C."/>
            <person name="Woyke T."/>
        </authorList>
    </citation>
    <scope>NUCLEOTIDE SEQUENCE</scope>
    <source>
        <strain evidence="1">GVMAG-S-3300013286-35</strain>
    </source>
</reference>
<dbReference type="AlphaFoldDB" id="A0A6C0L0F6"/>
<protein>
    <recommendedName>
        <fullName evidence="2">Deoxynucleoside monophosphate kinase</fullName>
    </recommendedName>
</protein>
<evidence type="ECO:0000313" key="1">
    <source>
        <dbReference type="EMBL" id="QHU22254.1"/>
    </source>
</evidence>
<sequence length="191" mass="21967">MQIILLAGYAGSGKDTVGALFVKRGFTQFAFGHEVKVHSSQLHGFPFELTQTQEGKEFLVKSQHNHRIASVRTFLIEDSAYMKKLKNNPAYWATKVADAILKVKSENVVITDWRFKAEYENLKQTFPHANIMRIRVYRPSVTPLESFSEHELDEEPMTFTIHNTGTIEELDNQVKEILHLNQNDYGRLVPM</sequence>
<name>A0A6C0L0F6_9ZZZZ</name>
<dbReference type="InterPro" id="IPR027417">
    <property type="entry name" value="P-loop_NTPase"/>
</dbReference>
<organism evidence="1">
    <name type="scientific">viral metagenome</name>
    <dbReference type="NCBI Taxonomy" id="1070528"/>
    <lineage>
        <taxon>unclassified sequences</taxon>
        <taxon>metagenomes</taxon>
        <taxon>organismal metagenomes</taxon>
    </lineage>
</organism>
<accession>A0A6C0L0F6</accession>
<dbReference type="EMBL" id="MN741004">
    <property type="protein sequence ID" value="QHU22254.1"/>
    <property type="molecule type" value="Genomic_DNA"/>
</dbReference>